<dbReference type="GO" id="GO:0003700">
    <property type="term" value="F:DNA-binding transcription factor activity"/>
    <property type="evidence" value="ECO:0007669"/>
    <property type="project" value="InterPro"/>
</dbReference>
<dbReference type="SUPFAM" id="SSF88946">
    <property type="entry name" value="Sigma2 domain of RNA polymerase sigma factors"/>
    <property type="match status" value="1"/>
</dbReference>
<evidence type="ECO:0000313" key="2">
    <source>
        <dbReference type="EMBL" id="SMO94044.1"/>
    </source>
</evidence>
<dbReference type="EMBL" id="FXTP01000017">
    <property type="protein sequence ID" value="SMO94044.1"/>
    <property type="molecule type" value="Genomic_DNA"/>
</dbReference>
<sequence>MPGNQSNSYIEQHLPPMDELLKLAAKYSRRESEAEDLVQDLLLETVQTERNISDENYMPWAHGFLRNHAAFIARSEGRRRKRERTSQNSGSEPSHERVQFPAVFIDELSASLQRTARLINCALNKKEIMYLLDITDTAFRQRLTALRKQWDLYAEKNEVGLEIRTESEADNHLDIGLLRRSLRNSFHGDPAKVIGSFDPDGNLLVFRSKSAHKTKASGNSKGEAKT</sequence>
<dbReference type="AlphaFoldDB" id="A0A521FDE1"/>
<dbReference type="Gene3D" id="1.10.1740.10">
    <property type="match status" value="1"/>
</dbReference>
<dbReference type="Proteomes" id="UP000317557">
    <property type="component" value="Unassembled WGS sequence"/>
</dbReference>
<keyword evidence="3" id="KW-1185">Reference proteome</keyword>
<dbReference type="RefSeq" id="WP_142455878.1">
    <property type="nucleotide sequence ID" value="NZ_FXTP01000017.1"/>
</dbReference>
<evidence type="ECO:0000256" key="1">
    <source>
        <dbReference type="SAM" id="MobiDB-lite"/>
    </source>
</evidence>
<protein>
    <submittedName>
        <fullName evidence="2">Sigma-70 region 2</fullName>
    </submittedName>
</protein>
<proteinExistence type="predicted"/>
<dbReference type="OrthoDB" id="1524900at2"/>
<dbReference type="InterPro" id="IPR013325">
    <property type="entry name" value="RNA_pol_sigma_r2"/>
</dbReference>
<accession>A0A521FDE1</accession>
<feature type="region of interest" description="Disordered" evidence="1">
    <location>
        <begin position="76"/>
        <end position="96"/>
    </location>
</feature>
<organism evidence="2 3">
    <name type="scientific">Gracilimonas mengyeensis</name>
    <dbReference type="NCBI Taxonomy" id="1302730"/>
    <lineage>
        <taxon>Bacteria</taxon>
        <taxon>Pseudomonadati</taxon>
        <taxon>Balneolota</taxon>
        <taxon>Balneolia</taxon>
        <taxon>Balneolales</taxon>
        <taxon>Balneolaceae</taxon>
        <taxon>Gracilimonas</taxon>
    </lineage>
</organism>
<reference evidence="2 3" key="1">
    <citation type="submission" date="2017-05" db="EMBL/GenBank/DDBJ databases">
        <authorList>
            <person name="Varghese N."/>
            <person name="Submissions S."/>
        </authorList>
    </citation>
    <scope>NUCLEOTIDE SEQUENCE [LARGE SCALE GENOMIC DNA]</scope>
    <source>
        <strain evidence="2 3">DSM 21985</strain>
    </source>
</reference>
<gene>
    <name evidence="2" type="ORF">SAMN06265219_11734</name>
</gene>
<name>A0A521FDE1_9BACT</name>
<evidence type="ECO:0000313" key="3">
    <source>
        <dbReference type="Proteomes" id="UP000317557"/>
    </source>
</evidence>
<dbReference type="GO" id="GO:0006352">
    <property type="term" value="P:DNA-templated transcription initiation"/>
    <property type="evidence" value="ECO:0007669"/>
    <property type="project" value="InterPro"/>
</dbReference>